<dbReference type="EMBL" id="CM023481">
    <property type="protein sequence ID" value="KAH6944778.1"/>
    <property type="molecule type" value="Genomic_DNA"/>
</dbReference>
<comment type="caution">
    <text evidence="1">The sequence shown here is derived from an EMBL/GenBank/DDBJ whole genome shotgun (WGS) entry which is preliminary data.</text>
</comment>
<proteinExistence type="predicted"/>
<accession>A0ACB7TFA8</accession>
<protein>
    <submittedName>
        <fullName evidence="1">Uncharacterized protein</fullName>
    </submittedName>
</protein>
<sequence>MVFGWPRVLRAGPGAKQSRNAARPNHSECSLSRAASTLAKAVPETTETPQHSADGSSNRCGRHRRLSLLFATGSTVLGAAVHRLSRDGGCVGARRGRTHSVPGIFSRAHRRSTRRASVS</sequence>
<organism evidence="1 2">
    <name type="scientific">Hyalomma asiaticum</name>
    <name type="common">Tick</name>
    <dbReference type="NCBI Taxonomy" id="266040"/>
    <lineage>
        <taxon>Eukaryota</taxon>
        <taxon>Metazoa</taxon>
        <taxon>Ecdysozoa</taxon>
        <taxon>Arthropoda</taxon>
        <taxon>Chelicerata</taxon>
        <taxon>Arachnida</taxon>
        <taxon>Acari</taxon>
        <taxon>Parasitiformes</taxon>
        <taxon>Ixodida</taxon>
        <taxon>Ixodoidea</taxon>
        <taxon>Ixodidae</taxon>
        <taxon>Hyalomminae</taxon>
        <taxon>Hyalomma</taxon>
    </lineage>
</organism>
<keyword evidence="2" id="KW-1185">Reference proteome</keyword>
<dbReference type="Proteomes" id="UP000821845">
    <property type="component" value="Chromosome 1"/>
</dbReference>
<evidence type="ECO:0000313" key="1">
    <source>
        <dbReference type="EMBL" id="KAH6944778.1"/>
    </source>
</evidence>
<name>A0ACB7TFA8_HYAAI</name>
<evidence type="ECO:0000313" key="2">
    <source>
        <dbReference type="Proteomes" id="UP000821845"/>
    </source>
</evidence>
<gene>
    <name evidence="1" type="ORF">HPB50_005121</name>
</gene>
<reference evidence="1" key="1">
    <citation type="submission" date="2020-05" db="EMBL/GenBank/DDBJ databases">
        <title>Large-scale comparative analyses of tick genomes elucidate their genetic diversity and vector capacities.</title>
        <authorList>
            <person name="Jia N."/>
            <person name="Wang J."/>
            <person name="Shi W."/>
            <person name="Du L."/>
            <person name="Sun Y."/>
            <person name="Zhan W."/>
            <person name="Jiang J."/>
            <person name="Wang Q."/>
            <person name="Zhang B."/>
            <person name="Ji P."/>
            <person name="Sakyi L.B."/>
            <person name="Cui X."/>
            <person name="Yuan T."/>
            <person name="Jiang B."/>
            <person name="Yang W."/>
            <person name="Lam T.T.-Y."/>
            <person name="Chang Q."/>
            <person name="Ding S."/>
            <person name="Wang X."/>
            <person name="Zhu J."/>
            <person name="Ruan X."/>
            <person name="Zhao L."/>
            <person name="Wei J."/>
            <person name="Que T."/>
            <person name="Du C."/>
            <person name="Cheng J."/>
            <person name="Dai P."/>
            <person name="Han X."/>
            <person name="Huang E."/>
            <person name="Gao Y."/>
            <person name="Liu J."/>
            <person name="Shao H."/>
            <person name="Ye R."/>
            <person name="Li L."/>
            <person name="Wei W."/>
            <person name="Wang X."/>
            <person name="Wang C."/>
            <person name="Yang T."/>
            <person name="Huo Q."/>
            <person name="Li W."/>
            <person name="Guo W."/>
            <person name="Chen H."/>
            <person name="Zhou L."/>
            <person name="Ni X."/>
            <person name="Tian J."/>
            <person name="Zhou Y."/>
            <person name="Sheng Y."/>
            <person name="Liu T."/>
            <person name="Pan Y."/>
            <person name="Xia L."/>
            <person name="Li J."/>
            <person name="Zhao F."/>
            <person name="Cao W."/>
        </authorList>
    </citation>
    <scope>NUCLEOTIDE SEQUENCE</scope>
    <source>
        <strain evidence="1">Hyas-2018</strain>
    </source>
</reference>